<dbReference type="EMBL" id="LGRB01000008">
    <property type="protein sequence ID" value="OCT53228.1"/>
    <property type="molecule type" value="Genomic_DNA"/>
</dbReference>
<dbReference type="AlphaFoldDB" id="A0A1C1CXP8"/>
<dbReference type="VEuPathDB" id="FungiDB:CLCR_10992"/>
<comment type="caution">
    <text evidence="1">The sequence shown here is derived from an EMBL/GenBank/DDBJ whole genome shotgun (WGS) entry which is preliminary data.</text>
</comment>
<accession>A0A1C1CXP8</accession>
<reference evidence="2" key="1">
    <citation type="submission" date="2015-07" db="EMBL/GenBank/DDBJ databases">
        <authorList>
            <person name="Teixeira M.M."/>
            <person name="Souza R.C."/>
            <person name="Almeida L.G."/>
            <person name="Vicente V.A."/>
            <person name="de Hoog S."/>
            <person name="Bocca A.L."/>
            <person name="de Almeida S.R."/>
            <person name="Vasconcelos A.T."/>
            <person name="Felipe M.S."/>
        </authorList>
    </citation>
    <scope>NUCLEOTIDE SEQUENCE [LARGE SCALE GENOMIC DNA]</scope>
    <source>
        <strain evidence="2">KSF</strain>
    </source>
</reference>
<protein>
    <submittedName>
        <fullName evidence="1">Uncharacterized protein</fullName>
    </submittedName>
</protein>
<sequence>MASSTCMYQEGNKERTQFSCRIMASRIGAASTRGCLGIAAKQSSRLSSSRDSLTSRAGLIFRFVSTRPAGLARSANKPFTTSRGVVFFRSKRSSQDLPSPVRGVAGMVYPEQGFREGGLADDTVG</sequence>
<gene>
    <name evidence="1" type="ORF">CLCR_10992</name>
</gene>
<name>A0A1C1CXP8_9EURO</name>
<organism evidence="1 2">
    <name type="scientific">Cladophialophora carrionii</name>
    <dbReference type="NCBI Taxonomy" id="86049"/>
    <lineage>
        <taxon>Eukaryota</taxon>
        <taxon>Fungi</taxon>
        <taxon>Dikarya</taxon>
        <taxon>Ascomycota</taxon>
        <taxon>Pezizomycotina</taxon>
        <taxon>Eurotiomycetes</taxon>
        <taxon>Chaetothyriomycetidae</taxon>
        <taxon>Chaetothyriales</taxon>
        <taxon>Herpotrichiellaceae</taxon>
        <taxon>Cladophialophora</taxon>
    </lineage>
</organism>
<proteinExistence type="predicted"/>
<evidence type="ECO:0000313" key="1">
    <source>
        <dbReference type="EMBL" id="OCT53228.1"/>
    </source>
</evidence>
<keyword evidence="2" id="KW-1185">Reference proteome</keyword>
<dbReference type="Proteomes" id="UP000094526">
    <property type="component" value="Unassembled WGS sequence"/>
</dbReference>
<evidence type="ECO:0000313" key="2">
    <source>
        <dbReference type="Proteomes" id="UP000094526"/>
    </source>
</evidence>